<dbReference type="Pfam" id="PF13441">
    <property type="entry name" value="Gly-zipper_YMGG"/>
    <property type="match status" value="1"/>
</dbReference>
<protein>
    <submittedName>
        <fullName evidence="3">Putative peptidoglycan binding domain protein</fullName>
    </submittedName>
</protein>
<sequence>MIHQSIATVASPRRLGLAGLAAGLALVLAGCGSTQHDRAISGAGIGAAAGTVVGAVTGLSLLQGAAIGAAAGGLTGAFTSKEDVNLGEPAWKRGGGGTQSASGDSTVREIQGGLLRLGYPVGSADGVMGPATAESIRAYQRDNGLLVDGRPSAELAGHIRDRAG</sequence>
<reference evidence="3 4" key="1">
    <citation type="submission" date="2017-03" db="EMBL/GenBank/DDBJ databases">
        <authorList>
            <person name="Afonso C.L."/>
            <person name="Miller P.J."/>
            <person name="Scott M.A."/>
            <person name="Spackman E."/>
            <person name="Goraichik I."/>
            <person name="Dimitrov K.M."/>
            <person name="Suarez D.L."/>
            <person name="Swayne D.E."/>
        </authorList>
    </citation>
    <scope>NUCLEOTIDE SEQUENCE [LARGE SCALE GENOMIC DNA]</scope>
    <source>
        <strain evidence="3 4">CECT 7691</strain>
    </source>
</reference>
<dbReference type="SUPFAM" id="SSF47090">
    <property type="entry name" value="PGBD-like"/>
    <property type="match status" value="1"/>
</dbReference>
<dbReference type="RefSeq" id="WP_085882378.1">
    <property type="nucleotide sequence ID" value="NZ_FWFR01000001.1"/>
</dbReference>
<dbReference type="EMBL" id="FWFR01000001">
    <property type="protein sequence ID" value="SLN31401.1"/>
    <property type="molecule type" value="Genomic_DNA"/>
</dbReference>
<dbReference type="AlphaFoldDB" id="A0A1Y5S2R6"/>
<evidence type="ECO:0000259" key="2">
    <source>
        <dbReference type="Pfam" id="PF13441"/>
    </source>
</evidence>
<dbReference type="InParanoid" id="A0A1Y5S2R6"/>
<dbReference type="Gene3D" id="1.10.101.10">
    <property type="entry name" value="PGBD-like superfamily/PGBD"/>
    <property type="match status" value="1"/>
</dbReference>
<proteinExistence type="predicted"/>
<dbReference type="OrthoDB" id="7366802at2"/>
<dbReference type="Pfam" id="PF01471">
    <property type="entry name" value="PG_binding_1"/>
    <property type="match status" value="1"/>
</dbReference>
<evidence type="ECO:0000313" key="3">
    <source>
        <dbReference type="EMBL" id="SLN31401.1"/>
    </source>
</evidence>
<organism evidence="3 4">
    <name type="scientific">Oceanibacterium hippocampi</name>
    <dbReference type="NCBI Taxonomy" id="745714"/>
    <lineage>
        <taxon>Bacteria</taxon>
        <taxon>Pseudomonadati</taxon>
        <taxon>Pseudomonadota</taxon>
        <taxon>Alphaproteobacteria</taxon>
        <taxon>Sneathiellales</taxon>
        <taxon>Sneathiellaceae</taxon>
        <taxon>Oceanibacterium</taxon>
    </lineage>
</organism>
<feature type="domain" description="Peptidoglycan binding-like" evidence="1">
    <location>
        <begin position="105"/>
        <end position="154"/>
    </location>
</feature>
<keyword evidence="4" id="KW-1185">Reference proteome</keyword>
<feature type="domain" description="YMGG-like Gly-zipper" evidence="2">
    <location>
        <begin position="38"/>
        <end position="79"/>
    </location>
</feature>
<name>A0A1Y5S2R6_9PROT</name>
<gene>
    <name evidence="3" type="ORF">OCH7691_01123</name>
</gene>
<dbReference type="InterPro" id="IPR002477">
    <property type="entry name" value="Peptidoglycan-bd-like"/>
</dbReference>
<accession>A0A1Y5S2R6</accession>
<dbReference type="InterPro" id="IPR036366">
    <property type="entry name" value="PGBDSf"/>
</dbReference>
<dbReference type="InterPro" id="IPR027367">
    <property type="entry name" value="Gly-zipper_YMGG"/>
</dbReference>
<evidence type="ECO:0000313" key="4">
    <source>
        <dbReference type="Proteomes" id="UP000193200"/>
    </source>
</evidence>
<dbReference type="InterPro" id="IPR036365">
    <property type="entry name" value="PGBD-like_sf"/>
</dbReference>
<evidence type="ECO:0000259" key="1">
    <source>
        <dbReference type="Pfam" id="PF01471"/>
    </source>
</evidence>
<dbReference type="Proteomes" id="UP000193200">
    <property type="component" value="Unassembled WGS sequence"/>
</dbReference>